<dbReference type="OrthoDB" id="389627at2"/>
<dbReference type="Proteomes" id="UP000067243">
    <property type="component" value="Chromosome"/>
</dbReference>
<proteinExistence type="predicted"/>
<dbReference type="EMBL" id="CP012328">
    <property type="protein sequence ID" value="AKU79493.1"/>
    <property type="molecule type" value="Genomic_DNA"/>
</dbReference>
<sequence length="115" mass="13483">MEEIELLKNKIKELEDELSVFKTKEDYLNTGIDKVKGIYEVTRQNAEKIIFKAVSFAYSFKEELTLTLKKIKSNPSNYEEYVNELLNKNSHLLDENIDIVKNKIQEIVIKIINSK</sequence>
<keyword evidence="2" id="KW-1185">Reference proteome</keyword>
<organism evidence="1 2">
    <name type="scientific">Spiroplasma turonicum</name>
    <dbReference type="NCBI Taxonomy" id="216946"/>
    <lineage>
        <taxon>Bacteria</taxon>
        <taxon>Bacillati</taxon>
        <taxon>Mycoplasmatota</taxon>
        <taxon>Mollicutes</taxon>
        <taxon>Entomoplasmatales</taxon>
        <taxon>Spiroplasmataceae</taxon>
        <taxon>Spiroplasma</taxon>
    </lineage>
</organism>
<gene>
    <name evidence="1" type="ORF">STURON_00247</name>
</gene>
<name>A0A0K1P5D9_9MOLU</name>
<dbReference type="PATRIC" id="fig|216946.3.peg.246"/>
<protein>
    <submittedName>
        <fullName evidence="1">Uncharacterized protein</fullName>
    </submittedName>
</protein>
<accession>A0A0K1P5D9</accession>
<dbReference type="STRING" id="216946.STURO_v1c02460"/>
<evidence type="ECO:0000313" key="2">
    <source>
        <dbReference type="Proteomes" id="UP000067243"/>
    </source>
</evidence>
<reference evidence="1 2" key="1">
    <citation type="journal article" date="2015" name="Genome Announc.">
        <title>Complete Genome Sequence of Spiroplasma turonicum Strain Tab4cT, a Parasite of a Horse Fly, Haematopota sp. (Diptera: Tabanidae).</title>
        <authorList>
            <person name="Davis R.E."/>
            <person name="Shao J."/>
            <person name="Zhao Y."/>
            <person name="Gasparich G.E."/>
            <person name="Gaynor B.J."/>
            <person name="Donofrio N."/>
        </authorList>
    </citation>
    <scope>NUCLEOTIDE SEQUENCE [LARGE SCALE GENOMIC DNA]</scope>
    <source>
        <strain evidence="1 2">Tab4c</strain>
    </source>
</reference>
<dbReference type="KEGG" id="stur:STURON_00247"/>
<evidence type="ECO:0000313" key="1">
    <source>
        <dbReference type="EMBL" id="AKU79493.1"/>
    </source>
</evidence>
<dbReference type="RefSeq" id="WP_075048094.1">
    <property type="nucleotide sequence ID" value="NZ_CP012328.1"/>
</dbReference>
<dbReference type="AlphaFoldDB" id="A0A0K1P5D9"/>